<dbReference type="SUPFAM" id="SSF141868">
    <property type="entry name" value="EAL domain-like"/>
    <property type="match status" value="1"/>
</dbReference>
<gene>
    <name evidence="1" type="ORF">H9657_02790</name>
</gene>
<keyword evidence="2" id="KW-1185">Reference proteome</keyword>
<dbReference type="EMBL" id="JACSQV010000002">
    <property type="protein sequence ID" value="MBD7917203.1"/>
    <property type="molecule type" value="Genomic_DNA"/>
</dbReference>
<dbReference type="InterPro" id="IPR035919">
    <property type="entry name" value="EAL_sf"/>
</dbReference>
<comment type="caution">
    <text evidence="1">The sequence shown here is derived from an EMBL/GenBank/DDBJ whole genome shotgun (WGS) entry which is preliminary data.</text>
</comment>
<evidence type="ECO:0000313" key="2">
    <source>
        <dbReference type="Proteomes" id="UP000604241"/>
    </source>
</evidence>
<dbReference type="Gene3D" id="3.20.20.450">
    <property type="entry name" value="EAL domain"/>
    <property type="match status" value="1"/>
</dbReference>
<evidence type="ECO:0000313" key="1">
    <source>
        <dbReference type="EMBL" id="MBD7917203.1"/>
    </source>
</evidence>
<sequence length="432" mass="46205">MHGPSWGIANDALVVEGLMASTIDPVTSRATAVSLHADCPRMRAEDAVLTVVTMAYDTATTHGLPGRARGLDVAERVLCRDLERWADPPGTVVAIGEAAVAYLAMTTAEEAQVIRSRLPELRVQVARDAGAVPCVSAAQGPSRHSSDVVARAIERLVLPGGVLPDQDHWASGTARMRPLWDATTGRRFGTQVRLQAESLDDAEAERAEALMALTRSPRCVDAAVAAHEALPQILAARTDDSPLLWDASAVLSGTGPAREVLAEILAERSPPGVWIGVAAWLAALDEVQQALRVLRTRGHRIVLTRYGSGREPLAAFDELPIDAILLDPHLEAGARIAAEDSAVLLTTIEHAAHNEVTVLSTSSATARQLRTPGPVLRPRTAAPDGQMLERARLVGLTLRQTAVLVNAIQGQGPMAARWDRYDVATHWARTSW</sequence>
<dbReference type="Proteomes" id="UP000604241">
    <property type="component" value="Unassembled WGS sequence"/>
</dbReference>
<organism evidence="1 2">
    <name type="scientific">Cellulomonas avistercoris</name>
    <dbReference type="NCBI Taxonomy" id="2762242"/>
    <lineage>
        <taxon>Bacteria</taxon>
        <taxon>Bacillati</taxon>
        <taxon>Actinomycetota</taxon>
        <taxon>Actinomycetes</taxon>
        <taxon>Micrococcales</taxon>
        <taxon>Cellulomonadaceae</taxon>
        <taxon>Cellulomonas</taxon>
    </lineage>
</organism>
<dbReference type="RefSeq" id="WP_191780133.1">
    <property type="nucleotide sequence ID" value="NZ_JACSQV010000002.1"/>
</dbReference>
<protein>
    <submittedName>
        <fullName evidence="1">EAL domain-containing protein</fullName>
    </submittedName>
</protein>
<name>A0ABR8Q9V0_9CELL</name>
<proteinExistence type="predicted"/>
<accession>A0ABR8Q9V0</accession>
<reference evidence="1 2" key="1">
    <citation type="submission" date="2020-08" db="EMBL/GenBank/DDBJ databases">
        <title>A Genomic Blueprint of the Chicken Gut Microbiome.</title>
        <authorList>
            <person name="Gilroy R."/>
            <person name="Ravi A."/>
            <person name="Getino M."/>
            <person name="Pursley I."/>
            <person name="Horton D.L."/>
            <person name="Alikhan N.-F."/>
            <person name="Baker D."/>
            <person name="Gharbi K."/>
            <person name="Hall N."/>
            <person name="Watson M."/>
            <person name="Adriaenssens E.M."/>
            <person name="Foster-Nyarko E."/>
            <person name="Jarju S."/>
            <person name="Secka A."/>
            <person name="Antonio M."/>
            <person name="Oren A."/>
            <person name="Chaudhuri R."/>
            <person name="La Ragione R.M."/>
            <person name="Hildebrand F."/>
            <person name="Pallen M.J."/>
        </authorList>
    </citation>
    <scope>NUCLEOTIDE SEQUENCE [LARGE SCALE GENOMIC DNA]</scope>
    <source>
        <strain evidence="1 2">Sa3CUA2</strain>
    </source>
</reference>